<keyword evidence="1 4" id="KW-0662">Pyridine nucleotide biosynthesis</keyword>
<dbReference type="Gene3D" id="3.90.1150.10">
    <property type="entry name" value="Aspartate Aminotransferase, domain 1"/>
    <property type="match status" value="1"/>
</dbReference>
<organism evidence="6 7">
    <name type="scientific">Galleria mellonella</name>
    <name type="common">Greater wax moth</name>
    <dbReference type="NCBI Taxonomy" id="7137"/>
    <lineage>
        <taxon>Eukaryota</taxon>
        <taxon>Metazoa</taxon>
        <taxon>Ecdysozoa</taxon>
        <taxon>Arthropoda</taxon>
        <taxon>Hexapoda</taxon>
        <taxon>Insecta</taxon>
        <taxon>Pterygota</taxon>
        <taxon>Neoptera</taxon>
        <taxon>Endopterygota</taxon>
        <taxon>Lepidoptera</taxon>
        <taxon>Glossata</taxon>
        <taxon>Ditrysia</taxon>
        <taxon>Pyraloidea</taxon>
        <taxon>Pyralidae</taxon>
        <taxon>Galleriinae</taxon>
        <taxon>Galleria</taxon>
    </lineage>
</organism>
<evidence type="ECO:0000256" key="5">
    <source>
        <dbReference type="PIRNR" id="PIRNR038800"/>
    </source>
</evidence>
<dbReference type="Gene3D" id="3.40.640.10">
    <property type="entry name" value="Type I PLP-dependent aspartate aminotransferase-like (Major domain)"/>
    <property type="match status" value="1"/>
</dbReference>
<dbReference type="PIRSF" id="PIRSF038800">
    <property type="entry name" value="KYNU"/>
    <property type="match status" value="1"/>
</dbReference>
<dbReference type="EC" id="3.7.1.3" evidence="4 5"/>
<reference evidence="7" key="1">
    <citation type="submission" date="2025-08" db="UniProtKB">
        <authorList>
            <consortium name="RefSeq"/>
        </authorList>
    </citation>
    <scope>IDENTIFICATION</scope>
    <source>
        <tissue evidence="7">Whole larvae</tissue>
    </source>
</reference>
<dbReference type="UniPathway" id="UPA00334">
    <property type="reaction ID" value="UER00455"/>
</dbReference>
<feature type="binding site" evidence="4">
    <location>
        <position position="104"/>
    </location>
    <ligand>
        <name>pyridoxal 5'-phosphate</name>
        <dbReference type="ChEBI" id="CHEBI:597326"/>
    </ligand>
</feature>
<comment type="pathway">
    <text evidence="4 5">Cofactor biosynthesis; NAD(+) biosynthesis; quinolinate from L-kynurenine: step 2/3.</text>
</comment>
<comment type="subunit">
    <text evidence="4 5">Homodimer.</text>
</comment>
<gene>
    <name evidence="7" type="primary">LOC113511541</name>
</gene>
<dbReference type="GO" id="GO:0030170">
    <property type="term" value="F:pyridoxal phosphate binding"/>
    <property type="evidence" value="ECO:0007669"/>
    <property type="project" value="UniProtKB-UniRule"/>
</dbReference>
<keyword evidence="3 4" id="KW-0663">Pyridoxal phosphate</keyword>
<comment type="function">
    <text evidence="4 5">Catalyzes the cleavage of L-kynurenine (L-Kyn) and L-3-hydroxykynurenine (L-3OHKyn) into anthranilic acid (AA) and 3-hydroxyanthranilic acid (3-OHAA), respectively.</text>
</comment>
<keyword evidence="2 4" id="KW-0378">Hydrolase</keyword>
<comment type="catalytic activity">
    <reaction evidence="5">
        <text>3-hydroxy-L-kynurenine + H2O = 3-hydroxyanthranilate + L-alanine + H(+)</text>
        <dbReference type="Rhea" id="RHEA:25143"/>
        <dbReference type="ChEBI" id="CHEBI:15377"/>
        <dbReference type="ChEBI" id="CHEBI:15378"/>
        <dbReference type="ChEBI" id="CHEBI:36559"/>
        <dbReference type="ChEBI" id="CHEBI:57972"/>
        <dbReference type="ChEBI" id="CHEBI:58125"/>
        <dbReference type="EC" id="3.7.1.3"/>
    </reaction>
</comment>
<evidence type="ECO:0000256" key="1">
    <source>
        <dbReference type="ARBA" id="ARBA00022642"/>
    </source>
</evidence>
<evidence type="ECO:0000256" key="3">
    <source>
        <dbReference type="ARBA" id="ARBA00022898"/>
    </source>
</evidence>
<comment type="subcellular location">
    <subcellularLocation>
        <location evidence="4 5">Cytoplasm</location>
    </subcellularLocation>
</comment>
<comment type="catalytic activity">
    <reaction evidence="4 5">
        <text>L-kynurenine + H2O = anthranilate + L-alanine + H(+)</text>
        <dbReference type="Rhea" id="RHEA:16813"/>
        <dbReference type="ChEBI" id="CHEBI:15377"/>
        <dbReference type="ChEBI" id="CHEBI:15378"/>
        <dbReference type="ChEBI" id="CHEBI:16567"/>
        <dbReference type="ChEBI" id="CHEBI:57959"/>
        <dbReference type="ChEBI" id="CHEBI:57972"/>
        <dbReference type="EC" id="3.7.1.3"/>
    </reaction>
</comment>
<dbReference type="AlphaFoldDB" id="A0A6J1WIM4"/>
<dbReference type="NCBIfam" id="TIGR01814">
    <property type="entry name" value="kynureninase"/>
    <property type="match status" value="1"/>
</dbReference>
<dbReference type="SUPFAM" id="SSF53383">
    <property type="entry name" value="PLP-dependent transferases"/>
    <property type="match status" value="1"/>
</dbReference>
<keyword evidence="4 5" id="KW-0963">Cytoplasm</keyword>
<dbReference type="GO" id="GO:0043420">
    <property type="term" value="P:anthranilate metabolic process"/>
    <property type="evidence" value="ECO:0007669"/>
    <property type="project" value="UniProtKB-UniRule"/>
</dbReference>
<evidence type="ECO:0000256" key="4">
    <source>
        <dbReference type="HAMAP-Rule" id="MF_03017"/>
    </source>
</evidence>
<evidence type="ECO:0000256" key="2">
    <source>
        <dbReference type="ARBA" id="ARBA00022801"/>
    </source>
</evidence>
<dbReference type="PANTHER" id="PTHR14084:SF0">
    <property type="entry name" value="KYNURENINASE"/>
    <property type="match status" value="1"/>
</dbReference>
<accession>A0A6J1WIM4</accession>
<protein>
    <recommendedName>
        <fullName evidence="4 5">Kynureninase</fullName>
        <ecNumber evidence="4 5">3.7.1.3</ecNumber>
    </recommendedName>
    <alternativeName>
        <fullName evidence="4">L-kynurenine hydrolase</fullName>
    </alternativeName>
</protein>
<name>A0A6J1WIM4_GALME</name>
<dbReference type="GO" id="GO:0097053">
    <property type="term" value="P:L-kynurenine catabolic process"/>
    <property type="evidence" value="ECO:0007669"/>
    <property type="project" value="UniProtKB-UniRule"/>
</dbReference>
<evidence type="ECO:0000313" key="6">
    <source>
        <dbReference type="Proteomes" id="UP001652740"/>
    </source>
</evidence>
<dbReference type="GO" id="GO:0030429">
    <property type="term" value="F:kynureninase activity"/>
    <property type="evidence" value="ECO:0007669"/>
    <property type="project" value="UniProtKB-UniRule"/>
</dbReference>
<dbReference type="InParanoid" id="A0A6J1WIM4"/>
<dbReference type="Proteomes" id="UP001652740">
    <property type="component" value="Unplaced"/>
</dbReference>
<dbReference type="UniPathway" id="UPA00253">
    <property type="reaction ID" value="UER00329"/>
</dbReference>
<dbReference type="KEGG" id="gmw:113511541"/>
<feature type="modified residue" description="N6-(pyridoxal phosphate)lysine" evidence="4">
    <location>
        <position position="238"/>
    </location>
</feature>
<feature type="binding site" evidence="4">
    <location>
        <position position="266"/>
    </location>
    <ligand>
        <name>pyridoxal 5'-phosphate</name>
        <dbReference type="ChEBI" id="CHEBI:597326"/>
    </ligand>
</feature>
<feature type="binding site" evidence="4">
    <location>
        <position position="215"/>
    </location>
    <ligand>
        <name>pyridoxal 5'-phosphate</name>
        <dbReference type="ChEBI" id="CHEBI:597326"/>
    </ligand>
</feature>
<dbReference type="GO" id="GO:0019805">
    <property type="term" value="P:quinolinate biosynthetic process"/>
    <property type="evidence" value="ECO:0007669"/>
    <property type="project" value="UniProtKB-UniRule"/>
</dbReference>
<dbReference type="GO" id="GO:0005737">
    <property type="term" value="C:cytoplasm"/>
    <property type="evidence" value="ECO:0007669"/>
    <property type="project" value="UniProtKB-SubCell"/>
</dbReference>
<sequence>MEVKFQDGVDFSKLLDNNDPLGHFRQRFYIRKHVVYMCGNSLGLASKDAEAGLLRALDKWKEEGVAIWNIDDSKYYLYSSHLARLLAPIVGSEEDEIAVMDTTTTNIHQVISTFYKPTDAKYKILVDDINFPTDRYAIDSQVRLKGYDPRDAVKVVKSIDGKFINEDDVIDAMTPDVAIVFLPTVYYRTAQVLDMEKVTKAAKDRGILVGWDLCHAIGILEIDLKALDCDFAVWCNYKYLNGGPGSAAALYINRKHFNLLPGLAGWYGNRVETQFLLRQEFDHQKDAGGWQIGSPNVFSMAPLKGALKMFNEAGMANIRKKSLHITKYLMYLVEKKLKKYGFTIGNYREDSKRGGHVCLEHNEGYRISLALKDRGVVPDFRDPNIIRLTPTALYTSYTEVYEVVNILIDIMENHSYLNISLKRKLVV</sequence>
<proteinExistence type="inferred from homology"/>
<comment type="cofactor">
    <cofactor evidence="4 5">
        <name>pyridoxal 5'-phosphate</name>
        <dbReference type="ChEBI" id="CHEBI:597326"/>
    </cofactor>
</comment>
<comment type="caution">
    <text evidence="4">Lacks conserved residue(s) required for the propagation of feature annotation.</text>
</comment>
<comment type="pathway">
    <text evidence="4 5">Amino-acid degradation; L-kynurenine degradation; L-alanine and anthranilate from L-kynurenine: step 1/1.</text>
</comment>
<dbReference type="GO" id="GO:0034354">
    <property type="term" value="P:'de novo' NAD+ biosynthetic process from L-tryptophan"/>
    <property type="evidence" value="ECO:0007669"/>
    <property type="project" value="UniProtKB-UniRule"/>
</dbReference>
<dbReference type="InterPro" id="IPR010111">
    <property type="entry name" value="Kynureninase"/>
</dbReference>
<dbReference type="GeneID" id="113511541"/>
<dbReference type="InterPro" id="IPR015421">
    <property type="entry name" value="PyrdxlP-dep_Trfase_major"/>
</dbReference>
<dbReference type="RefSeq" id="XP_026750968.2">
    <property type="nucleotide sequence ID" value="XM_026895167.3"/>
</dbReference>
<dbReference type="GO" id="GO:0019441">
    <property type="term" value="P:L-tryptophan catabolic process to kynurenine"/>
    <property type="evidence" value="ECO:0007669"/>
    <property type="project" value="TreeGrafter"/>
</dbReference>
<evidence type="ECO:0000313" key="7">
    <source>
        <dbReference type="RefSeq" id="XP_026750968.2"/>
    </source>
</evidence>
<dbReference type="Pfam" id="PF22580">
    <property type="entry name" value="KYNU_C"/>
    <property type="match status" value="1"/>
</dbReference>
<dbReference type="HAMAP" id="MF_01970">
    <property type="entry name" value="Kynureninase"/>
    <property type="match status" value="1"/>
</dbReference>
<dbReference type="PANTHER" id="PTHR14084">
    <property type="entry name" value="KYNURENINASE"/>
    <property type="match status" value="1"/>
</dbReference>
<keyword evidence="6" id="KW-1185">Reference proteome</keyword>
<dbReference type="InterPro" id="IPR015422">
    <property type="entry name" value="PyrdxlP-dep_Trfase_small"/>
</dbReference>
<feature type="binding site" evidence="4">
    <location>
        <position position="237"/>
    </location>
    <ligand>
        <name>pyridoxal 5'-phosphate</name>
        <dbReference type="ChEBI" id="CHEBI:597326"/>
    </ligand>
</feature>
<feature type="binding site" evidence="4">
    <location>
        <position position="212"/>
    </location>
    <ligand>
        <name>pyridoxal 5'-phosphate</name>
        <dbReference type="ChEBI" id="CHEBI:597326"/>
    </ligand>
</feature>
<comment type="similarity">
    <text evidence="4 5">Belongs to the kynureninase family.</text>
</comment>
<dbReference type="InterPro" id="IPR015424">
    <property type="entry name" value="PyrdxlP-dep_Trfase"/>
</dbReference>